<dbReference type="Gene3D" id="3.30.710.10">
    <property type="entry name" value="Potassium Channel Kv1.1, Chain A"/>
    <property type="match status" value="1"/>
</dbReference>
<dbReference type="Pfam" id="PF00651">
    <property type="entry name" value="BTB"/>
    <property type="match status" value="1"/>
</dbReference>
<evidence type="ECO:0000259" key="2">
    <source>
        <dbReference type="PROSITE" id="PS50097"/>
    </source>
</evidence>
<dbReference type="PANTHER" id="PTHR45982">
    <property type="entry name" value="REGULATOR OF CHROMOSOME CONDENSATION"/>
    <property type="match status" value="1"/>
</dbReference>
<keyword evidence="4" id="KW-1185">Reference proteome</keyword>
<dbReference type="Gene3D" id="2.130.10.30">
    <property type="entry name" value="Regulator of chromosome condensation 1/beta-lactamase-inhibitor protein II"/>
    <property type="match status" value="1"/>
</dbReference>
<evidence type="ECO:0000256" key="1">
    <source>
        <dbReference type="PROSITE-ProRule" id="PRU00235"/>
    </source>
</evidence>
<dbReference type="InterPro" id="IPR000210">
    <property type="entry name" value="BTB/POZ_dom"/>
</dbReference>
<dbReference type="SUPFAM" id="SSF50985">
    <property type="entry name" value="RCC1/BLIP-II"/>
    <property type="match status" value="1"/>
</dbReference>
<protein>
    <submittedName>
        <fullName evidence="3">Regulator of chromosome condensation</fullName>
    </submittedName>
</protein>
<proteinExistence type="predicted"/>
<dbReference type="SUPFAM" id="SSF54695">
    <property type="entry name" value="POZ domain"/>
    <property type="match status" value="1"/>
</dbReference>
<evidence type="ECO:0000313" key="4">
    <source>
        <dbReference type="Proteomes" id="UP001150062"/>
    </source>
</evidence>
<feature type="domain" description="BTB" evidence="2">
    <location>
        <begin position="444"/>
        <end position="515"/>
    </location>
</feature>
<dbReference type="CDD" id="cd18186">
    <property type="entry name" value="BTB_POZ_ZBTB_KLHL-like"/>
    <property type="match status" value="1"/>
</dbReference>
<organism evidence="3 4">
    <name type="scientific">Anaeramoeba flamelloides</name>
    <dbReference type="NCBI Taxonomy" id="1746091"/>
    <lineage>
        <taxon>Eukaryota</taxon>
        <taxon>Metamonada</taxon>
        <taxon>Anaeramoebidae</taxon>
        <taxon>Anaeramoeba</taxon>
    </lineage>
</organism>
<dbReference type="InterPro" id="IPR000408">
    <property type="entry name" value="Reg_chr_condens"/>
</dbReference>
<comment type="caution">
    <text evidence="3">The sequence shown here is derived from an EMBL/GenBank/DDBJ whole genome shotgun (WGS) entry which is preliminary data.</text>
</comment>
<dbReference type="Proteomes" id="UP001150062">
    <property type="component" value="Unassembled WGS sequence"/>
</dbReference>
<dbReference type="InterPro" id="IPR009091">
    <property type="entry name" value="RCC1/BLIP-II"/>
</dbReference>
<feature type="repeat" description="RCC1" evidence="1">
    <location>
        <begin position="90"/>
        <end position="141"/>
    </location>
</feature>
<sequence length="555" mass="63447">MVNYHFFGENSNFFLGNTEEKLLLKPKFFPHLESLGVITKVVSKKYETFLLNNRGEVYQLESGKPNLLNLTDIVSISAGKNHNLALSHSGKVYSWGSNPKCLGFGSVKEIIDKPQQITTLSGHFIKKIKCGKSYSFLLDYTGNLFAFGQNSDGQYGNGTWWGHDEPQIIQAKVKKIFLGYCSSSFMIKENGKLYASGNNVNGCLGSDKGNLVLITRRKITLPFDTSKLKTIKTSFLHSLALTTDGDLYSTGGCLFNGQETTLHSFKKIEPLKNVIKIGCGHLYSLVVTKSGEFYCFGSRVHTKFKKLGQTIFKLDFNMDNFPFSKIYVGHNFNCSILQSFSLIEEDFLNFFKSQELADYKIQDIPVHSFILKLRTGNQDLKQITDILKQYPKNQVYDYLQWIYSGQIIDNELINTICADFGINSPSERTLLKSISSLYSQDDQKDFAICVIKNKKKISHIKVHKILLQARCGMFLEMFKTISQNMECVSDYSNKSVLSMQKFIKYLYTDVFEINENDDIDFLKSQFEDVRDYYQLNKATSIYQTILDFENKYLNK</sequence>
<dbReference type="InterPro" id="IPR051553">
    <property type="entry name" value="Ran_GTPase-activating"/>
</dbReference>
<dbReference type="PANTHER" id="PTHR45982:SF1">
    <property type="entry name" value="REGULATOR OF CHROMOSOME CONDENSATION"/>
    <property type="match status" value="1"/>
</dbReference>
<reference evidence="3" key="1">
    <citation type="submission" date="2022-08" db="EMBL/GenBank/DDBJ databases">
        <title>Novel sulfate-reducing endosymbionts in the free-living metamonad Anaeramoeba.</title>
        <authorList>
            <person name="Jerlstrom-Hultqvist J."/>
            <person name="Cepicka I."/>
            <person name="Gallot-Lavallee L."/>
            <person name="Salas-Leiva D."/>
            <person name="Curtis B.A."/>
            <person name="Zahonova K."/>
            <person name="Pipaliya S."/>
            <person name="Dacks J."/>
            <person name="Roger A.J."/>
        </authorList>
    </citation>
    <scope>NUCLEOTIDE SEQUENCE</scope>
    <source>
        <strain evidence="3">Schooner1</strain>
    </source>
</reference>
<accession>A0ABQ8XJF7</accession>
<gene>
    <name evidence="3" type="ORF">M0813_04567</name>
</gene>
<dbReference type="InterPro" id="IPR011333">
    <property type="entry name" value="SKP1/BTB/POZ_sf"/>
</dbReference>
<evidence type="ECO:0000313" key="3">
    <source>
        <dbReference type="EMBL" id="KAJ6232761.1"/>
    </source>
</evidence>
<dbReference type="PROSITE" id="PS50097">
    <property type="entry name" value="BTB"/>
    <property type="match status" value="1"/>
</dbReference>
<dbReference type="EMBL" id="JAOAOG010000288">
    <property type="protein sequence ID" value="KAJ6232761.1"/>
    <property type="molecule type" value="Genomic_DNA"/>
</dbReference>
<name>A0ABQ8XJF7_9EUKA</name>
<dbReference type="Pfam" id="PF00415">
    <property type="entry name" value="RCC1"/>
    <property type="match status" value="1"/>
</dbReference>
<dbReference type="PROSITE" id="PS50012">
    <property type="entry name" value="RCC1_3"/>
    <property type="match status" value="1"/>
</dbReference>